<comment type="caution">
    <text evidence="8">The sequence shown here is derived from an EMBL/GenBank/DDBJ whole genome shotgun (WGS) entry which is preliminary data.</text>
</comment>
<sequence length="829" mass="91833">MSIDFKLANVLGTVFSSGTPVFTPDGRAVLSPVGNRVSYFDLVENSSFTLAYEHRKPVSQICVNHNGSLLLSVDTDGRGILVNLKLRQVLHHMNFKESVGALEFSPCGKIIAVAAGSALQLWHTPTKLDERQFAPFVRHRVYAGHYAALTSVSFSKDSRFILTSSQDMSARVFSVDKEDSFAATQLNGHKSAVLGAYFSADQETVFTVSKDGAIFQWQYSDEEEKWIITRKEFISSHGEVTCCSFCPKNSLLVTGFSGGKFGLFELPHATTIQTLSVSQSSVDHVQLNETGEWLLMASAELGQLMVWEWQSESFILKQQSQYDSLRCLIYSADGTRAITGSADGVIKVWDTRSGFALVTFTQHTAAVTALKLSSRNVLFSSSLDGSVRAWDLKRFRNFRTFVAPERVQFSSLGVDPSGELVCAGSLDNFDIHVWNVQTSALVDRLSGHEGPVQSLDFSPDGSLLASGSWDHTAKLWSFFGRTATTEQALLQTEVLNLCFRPDGKHLAISTRDGLISVYDVKTMAQVAEIDAKNDLRQGRFETDMFTSKNSSRGNHASSISYSVDGTMILAGGNSKYVCLYDVKNAVLLKRFTISKNMALDGTLNQLNSKNIVDGLSVGLIDHDEIDDSIASGIVDEKTRRKWKQNTLPGTKSRPMISASAVSFSPIGRSFSVASTEGLLVYSLDEKISFDPFDLDMETTLENCLEASRKGDHLQALIMAFRLGLQQTVIHVVQQTPVASVPVIVGQLPLVYLKRMLMFLSKESTHLEFNLLWLRSCLEYHGRYIGDHRHEFEAALRSVQQFILTSKSLTDVAENNRFSMKVLRTNLVRE</sequence>
<accession>A0AAV5RK00</accession>
<dbReference type="Gene3D" id="2.130.10.10">
    <property type="entry name" value="YVTN repeat-like/Quinoprotein amine dehydrogenase"/>
    <property type="match status" value="3"/>
</dbReference>
<evidence type="ECO:0000313" key="8">
    <source>
        <dbReference type="EMBL" id="GMM51720.1"/>
    </source>
</evidence>
<name>A0AAV5RK00_STABA</name>
<feature type="repeat" description="WD" evidence="5">
    <location>
        <begin position="318"/>
        <end position="359"/>
    </location>
</feature>
<dbReference type="SMART" id="SM00320">
    <property type="entry name" value="WD40"/>
    <property type="match status" value="13"/>
</dbReference>
<dbReference type="PANTHER" id="PTHR19858">
    <property type="entry name" value="WD40 REPEAT PROTEIN"/>
    <property type="match status" value="1"/>
</dbReference>
<dbReference type="Pfam" id="PF12894">
    <property type="entry name" value="ANAPC4_WD40"/>
    <property type="match status" value="1"/>
</dbReference>
<feature type="repeat" description="WD" evidence="5">
    <location>
        <begin position="360"/>
        <end position="400"/>
    </location>
</feature>
<dbReference type="Proteomes" id="UP001362899">
    <property type="component" value="Unassembled WGS sequence"/>
</dbReference>
<comment type="similarity">
    <text evidence="1">Belongs to the WD repeat PWP2 family.</text>
</comment>
<dbReference type="PROSITE" id="PS50294">
    <property type="entry name" value="WD_REPEATS_REGION"/>
    <property type="match status" value="4"/>
</dbReference>
<feature type="domain" description="Anaphase-promoting complex subunit 4-like WD40" evidence="7">
    <location>
        <begin position="486"/>
        <end position="534"/>
    </location>
</feature>
<dbReference type="EMBL" id="BTGC01000008">
    <property type="protein sequence ID" value="GMM51720.1"/>
    <property type="molecule type" value="Genomic_DNA"/>
</dbReference>
<dbReference type="FunFam" id="2.130.10.10:FF:000602">
    <property type="entry name" value="Periodic tryptophan protein 2"/>
    <property type="match status" value="1"/>
</dbReference>
<evidence type="ECO:0000313" key="9">
    <source>
        <dbReference type="Proteomes" id="UP001362899"/>
    </source>
</evidence>
<dbReference type="InterPro" id="IPR015943">
    <property type="entry name" value="WD40/YVTN_repeat-like_dom_sf"/>
</dbReference>
<evidence type="ECO:0000259" key="7">
    <source>
        <dbReference type="Pfam" id="PF12894"/>
    </source>
</evidence>
<dbReference type="SUPFAM" id="SSF50978">
    <property type="entry name" value="WD40 repeat-like"/>
    <property type="match status" value="3"/>
</dbReference>
<proteinExistence type="inferred from homology"/>
<dbReference type="PRINTS" id="PR00320">
    <property type="entry name" value="GPROTEINBRPT"/>
</dbReference>
<dbReference type="Pfam" id="PF00400">
    <property type="entry name" value="WD40"/>
    <property type="match status" value="6"/>
</dbReference>
<dbReference type="GO" id="GO:0032040">
    <property type="term" value="C:small-subunit processome"/>
    <property type="evidence" value="ECO:0007669"/>
    <property type="project" value="TreeGrafter"/>
</dbReference>
<dbReference type="GO" id="GO:0000462">
    <property type="term" value="P:maturation of SSU-rRNA from tricistronic rRNA transcript (SSU-rRNA, 5.8S rRNA, LSU-rRNA)"/>
    <property type="evidence" value="ECO:0007669"/>
    <property type="project" value="TreeGrafter"/>
</dbReference>
<dbReference type="CDD" id="cd00200">
    <property type="entry name" value="WD40"/>
    <property type="match status" value="1"/>
</dbReference>
<dbReference type="PROSITE" id="PS00678">
    <property type="entry name" value="WD_REPEATS_1"/>
    <property type="match status" value="2"/>
</dbReference>
<keyword evidence="2" id="KW-0597">Phosphoprotein</keyword>
<dbReference type="PROSITE" id="PS50082">
    <property type="entry name" value="WD_REPEATS_2"/>
    <property type="match status" value="5"/>
</dbReference>
<dbReference type="InterPro" id="IPR020472">
    <property type="entry name" value="WD40_PAC1"/>
</dbReference>
<gene>
    <name evidence="8" type="ORF">DASB73_026830</name>
</gene>
<evidence type="ECO:0000256" key="2">
    <source>
        <dbReference type="ARBA" id="ARBA00022553"/>
    </source>
</evidence>
<dbReference type="PANTHER" id="PTHR19858:SF0">
    <property type="entry name" value="PERIODIC TRYPTOPHAN PROTEIN 2 HOMOLOG"/>
    <property type="match status" value="1"/>
</dbReference>
<evidence type="ECO:0000256" key="3">
    <source>
        <dbReference type="ARBA" id="ARBA00022574"/>
    </source>
</evidence>
<organism evidence="8 9">
    <name type="scientific">Starmerella bacillaris</name>
    <name type="common">Yeast</name>
    <name type="synonym">Candida zemplinina</name>
    <dbReference type="NCBI Taxonomy" id="1247836"/>
    <lineage>
        <taxon>Eukaryota</taxon>
        <taxon>Fungi</taxon>
        <taxon>Dikarya</taxon>
        <taxon>Ascomycota</taxon>
        <taxon>Saccharomycotina</taxon>
        <taxon>Dipodascomycetes</taxon>
        <taxon>Dipodascales</taxon>
        <taxon>Trichomonascaceae</taxon>
        <taxon>Starmerella</taxon>
    </lineage>
</organism>
<dbReference type="InterPro" id="IPR027145">
    <property type="entry name" value="PWP2"/>
</dbReference>
<feature type="repeat" description="WD" evidence="5">
    <location>
        <begin position="142"/>
        <end position="183"/>
    </location>
</feature>
<keyword evidence="9" id="KW-1185">Reference proteome</keyword>
<dbReference type="AlphaFoldDB" id="A0AAV5RK00"/>
<keyword evidence="3 5" id="KW-0853">WD repeat</keyword>
<keyword evidence="4" id="KW-0677">Repeat</keyword>
<evidence type="ECO:0000256" key="5">
    <source>
        <dbReference type="PROSITE-ProRule" id="PRU00221"/>
    </source>
</evidence>
<dbReference type="InterPro" id="IPR024977">
    <property type="entry name" value="Apc4-like_WD40_dom"/>
</dbReference>
<dbReference type="GO" id="GO:0034388">
    <property type="term" value="C:Pwp2p-containing subcomplex of 90S preribosome"/>
    <property type="evidence" value="ECO:0007669"/>
    <property type="project" value="TreeGrafter"/>
</dbReference>
<dbReference type="InterPro" id="IPR036322">
    <property type="entry name" value="WD40_repeat_dom_sf"/>
</dbReference>
<evidence type="ECO:0000256" key="1">
    <source>
        <dbReference type="ARBA" id="ARBA00010226"/>
    </source>
</evidence>
<evidence type="ECO:0000259" key="6">
    <source>
        <dbReference type="Pfam" id="PF04003"/>
    </source>
</evidence>
<dbReference type="InterPro" id="IPR019775">
    <property type="entry name" value="WD40_repeat_CS"/>
</dbReference>
<protein>
    <submittedName>
        <fullName evidence="8">SnoRNA-binding rRNA-processing protein</fullName>
    </submittedName>
</protein>
<dbReference type="InterPro" id="IPR007148">
    <property type="entry name" value="SSU_processome_Utp12"/>
</dbReference>
<dbReference type="InterPro" id="IPR001680">
    <property type="entry name" value="WD40_rpt"/>
</dbReference>
<reference evidence="8 9" key="1">
    <citation type="journal article" date="2023" name="Elife">
        <title>Identification of key yeast species and microbe-microbe interactions impacting larval growth of Drosophila in the wild.</title>
        <authorList>
            <person name="Mure A."/>
            <person name="Sugiura Y."/>
            <person name="Maeda R."/>
            <person name="Honda K."/>
            <person name="Sakurai N."/>
            <person name="Takahashi Y."/>
            <person name="Watada M."/>
            <person name="Katoh T."/>
            <person name="Gotoh A."/>
            <person name="Gotoh Y."/>
            <person name="Taniguchi I."/>
            <person name="Nakamura K."/>
            <person name="Hayashi T."/>
            <person name="Katayama T."/>
            <person name="Uemura T."/>
            <person name="Hattori Y."/>
        </authorList>
    </citation>
    <scope>NUCLEOTIDE SEQUENCE [LARGE SCALE GENOMIC DNA]</scope>
    <source>
        <strain evidence="8 9">SB-73</strain>
    </source>
</reference>
<dbReference type="Pfam" id="PF04003">
    <property type="entry name" value="Utp12"/>
    <property type="match status" value="1"/>
</dbReference>
<evidence type="ECO:0000256" key="4">
    <source>
        <dbReference type="ARBA" id="ARBA00022737"/>
    </source>
</evidence>
<feature type="repeat" description="WD" evidence="5">
    <location>
        <begin position="186"/>
        <end position="227"/>
    </location>
</feature>
<feature type="repeat" description="WD" evidence="5">
    <location>
        <begin position="445"/>
        <end position="477"/>
    </location>
</feature>
<dbReference type="GO" id="GO:0000028">
    <property type="term" value="P:ribosomal small subunit assembly"/>
    <property type="evidence" value="ECO:0007669"/>
    <property type="project" value="TreeGrafter"/>
</dbReference>
<feature type="domain" description="Small-subunit processome Utp12" evidence="6">
    <location>
        <begin position="726"/>
        <end position="823"/>
    </location>
</feature>